<gene>
    <name evidence="1" type="ORF">GLYMA_13G169600</name>
</gene>
<reference evidence="1 2" key="1">
    <citation type="journal article" date="2010" name="Nature">
        <title>Genome sequence of the palaeopolyploid soybean.</title>
        <authorList>
            <person name="Schmutz J."/>
            <person name="Cannon S.B."/>
            <person name="Schlueter J."/>
            <person name="Ma J."/>
            <person name="Mitros T."/>
            <person name="Nelson W."/>
            <person name="Hyten D.L."/>
            <person name="Song Q."/>
            <person name="Thelen J.J."/>
            <person name="Cheng J."/>
            <person name="Xu D."/>
            <person name="Hellsten U."/>
            <person name="May G.D."/>
            <person name="Yu Y."/>
            <person name="Sakurai T."/>
            <person name="Umezawa T."/>
            <person name="Bhattacharyya M.K."/>
            <person name="Sandhu D."/>
            <person name="Valliyodan B."/>
            <person name="Lindquist E."/>
            <person name="Peto M."/>
            <person name="Grant D."/>
            <person name="Shu S."/>
            <person name="Goodstein D."/>
            <person name="Barry K."/>
            <person name="Futrell-Griggs M."/>
            <person name="Abernathy B."/>
            <person name="Du J."/>
            <person name="Tian Z."/>
            <person name="Zhu L."/>
            <person name="Gill N."/>
            <person name="Joshi T."/>
            <person name="Libault M."/>
            <person name="Sethuraman A."/>
            <person name="Zhang X.-C."/>
            <person name="Shinozaki K."/>
            <person name="Nguyen H.T."/>
            <person name="Wing R.A."/>
            <person name="Cregan P."/>
            <person name="Specht J."/>
            <person name="Grimwood J."/>
            <person name="Rokhsar D."/>
            <person name="Stacey G."/>
            <person name="Shoemaker R.C."/>
            <person name="Jackson S.A."/>
        </authorList>
    </citation>
    <scope>NUCLEOTIDE SEQUENCE</scope>
    <source>
        <strain evidence="2">cv. Williams 82</strain>
        <tissue evidence="1">Callus</tissue>
    </source>
</reference>
<dbReference type="Proteomes" id="UP000008827">
    <property type="component" value="Chromosome 13"/>
</dbReference>
<evidence type="ECO:0000313" key="3">
    <source>
        <dbReference type="Proteomes" id="UP000008827"/>
    </source>
</evidence>
<dbReference type="EnsemblPlants" id="KRH20312">
    <property type="protein sequence ID" value="KRH20312"/>
    <property type="gene ID" value="GLYMA_13G169600"/>
</dbReference>
<sequence length="69" mass="8140">MVVPKRNKERTIIRCRFMDPYKYFSNDMCSTCDSCSEIDAKLFLHCTAANYIWNRLFGIFCDTRCVLLA</sequence>
<dbReference type="InParanoid" id="A0A0R0GXY0"/>
<dbReference type="Gramene" id="KRH20312">
    <property type="protein sequence ID" value="KRH20312"/>
    <property type="gene ID" value="GLYMA_13G169600"/>
</dbReference>
<accession>A0A0R0GXY0</accession>
<evidence type="ECO:0008006" key="4">
    <source>
        <dbReference type="Google" id="ProtNLM"/>
    </source>
</evidence>
<dbReference type="AlphaFoldDB" id="A0A0R0GXY0"/>
<organism evidence="1">
    <name type="scientific">Glycine max</name>
    <name type="common">Soybean</name>
    <name type="synonym">Glycine hispida</name>
    <dbReference type="NCBI Taxonomy" id="3847"/>
    <lineage>
        <taxon>Eukaryota</taxon>
        <taxon>Viridiplantae</taxon>
        <taxon>Streptophyta</taxon>
        <taxon>Embryophyta</taxon>
        <taxon>Tracheophyta</taxon>
        <taxon>Spermatophyta</taxon>
        <taxon>Magnoliopsida</taxon>
        <taxon>eudicotyledons</taxon>
        <taxon>Gunneridae</taxon>
        <taxon>Pentapetalae</taxon>
        <taxon>rosids</taxon>
        <taxon>fabids</taxon>
        <taxon>Fabales</taxon>
        <taxon>Fabaceae</taxon>
        <taxon>Papilionoideae</taxon>
        <taxon>50 kb inversion clade</taxon>
        <taxon>NPAAA clade</taxon>
        <taxon>indigoferoid/millettioid clade</taxon>
        <taxon>Phaseoleae</taxon>
        <taxon>Glycine</taxon>
        <taxon>Glycine subgen. Soja</taxon>
    </lineage>
</organism>
<name>A0A0R0GXY0_SOYBN</name>
<keyword evidence="3" id="KW-1185">Reference proteome</keyword>
<dbReference type="EMBL" id="CM000846">
    <property type="protein sequence ID" value="KRH20312.1"/>
    <property type="molecule type" value="Genomic_DNA"/>
</dbReference>
<reference evidence="1" key="3">
    <citation type="submission" date="2018-07" db="EMBL/GenBank/DDBJ databases">
        <title>WGS assembly of Glycine max.</title>
        <authorList>
            <person name="Schmutz J."/>
            <person name="Cannon S."/>
            <person name="Schlueter J."/>
            <person name="Ma J."/>
            <person name="Mitros T."/>
            <person name="Nelson W."/>
            <person name="Hyten D."/>
            <person name="Song Q."/>
            <person name="Thelen J."/>
            <person name="Cheng J."/>
            <person name="Xu D."/>
            <person name="Hellsten U."/>
            <person name="May G."/>
            <person name="Yu Y."/>
            <person name="Sakurai T."/>
            <person name="Umezawa T."/>
            <person name="Bhattacharyya M."/>
            <person name="Sandhu D."/>
            <person name="Valliyodan B."/>
            <person name="Lindquist E."/>
            <person name="Peto M."/>
            <person name="Grant D."/>
            <person name="Shu S."/>
            <person name="Goodstein D."/>
            <person name="Barry K."/>
            <person name="Futrell-Griggs M."/>
            <person name="Abernathy B."/>
            <person name="Du J."/>
            <person name="Tian Z."/>
            <person name="Zhu L."/>
            <person name="Gill N."/>
            <person name="Joshi T."/>
            <person name="Libault M."/>
            <person name="Sethuraman A."/>
            <person name="Zhang X."/>
            <person name="Shinozaki K."/>
            <person name="Nguyen H."/>
            <person name="Wing R."/>
            <person name="Cregan P."/>
            <person name="Specht J."/>
            <person name="Grimwood J."/>
            <person name="Rokhsar D."/>
            <person name="Stacey G."/>
            <person name="Shoemaker R."/>
            <person name="Jackson S."/>
        </authorList>
    </citation>
    <scope>NUCLEOTIDE SEQUENCE</scope>
    <source>
        <tissue evidence="1">Callus</tissue>
    </source>
</reference>
<evidence type="ECO:0000313" key="2">
    <source>
        <dbReference type="EnsemblPlants" id="KRH20312"/>
    </source>
</evidence>
<evidence type="ECO:0000313" key="1">
    <source>
        <dbReference type="EMBL" id="KRH20312.1"/>
    </source>
</evidence>
<proteinExistence type="predicted"/>
<protein>
    <recommendedName>
        <fullName evidence="4">Reverse transcriptase zinc-binding domain-containing protein</fullName>
    </recommendedName>
</protein>
<reference evidence="2" key="2">
    <citation type="submission" date="2018-02" db="UniProtKB">
        <authorList>
            <consortium name="EnsemblPlants"/>
        </authorList>
    </citation>
    <scope>IDENTIFICATION</scope>
    <source>
        <strain evidence="2">Williams 82</strain>
    </source>
</reference>